<comment type="caution">
    <text evidence="3">The sequence shown here is derived from an EMBL/GenBank/DDBJ whole genome shotgun (WGS) entry which is preliminary data.</text>
</comment>
<feature type="region of interest" description="Disordered" evidence="1">
    <location>
        <begin position="37"/>
        <end position="63"/>
    </location>
</feature>
<feature type="region of interest" description="Disordered" evidence="1">
    <location>
        <begin position="366"/>
        <end position="496"/>
    </location>
</feature>
<keyword evidence="2" id="KW-1133">Transmembrane helix</keyword>
<feature type="compositionally biased region" description="Polar residues" evidence="1">
    <location>
        <begin position="310"/>
        <end position="340"/>
    </location>
</feature>
<evidence type="ECO:0000313" key="4">
    <source>
        <dbReference type="Proteomes" id="UP000566819"/>
    </source>
</evidence>
<keyword evidence="2" id="KW-0812">Transmembrane</keyword>
<feature type="compositionally biased region" description="Polar residues" evidence="1">
    <location>
        <begin position="287"/>
        <end position="299"/>
    </location>
</feature>
<protein>
    <submittedName>
        <fullName evidence="3">Uncharacterized protein</fullName>
    </submittedName>
</protein>
<feature type="compositionally biased region" description="Polar residues" evidence="1">
    <location>
        <begin position="406"/>
        <end position="420"/>
    </location>
</feature>
<evidence type="ECO:0000256" key="2">
    <source>
        <dbReference type="SAM" id="Phobius"/>
    </source>
</evidence>
<feature type="transmembrane region" description="Helical" evidence="2">
    <location>
        <begin position="235"/>
        <end position="257"/>
    </location>
</feature>
<name>A0A8H4RL83_9HELO</name>
<accession>A0A8H4RL83</accession>
<gene>
    <name evidence="3" type="ORF">G7Y89_g6056</name>
</gene>
<feature type="region of interest" description="Disordered" evidence="1">
    <location>
        <begin position="529"/>
        <end position="578"/>
    </location>
</feature>
<evidence type="ECO:0000256" key="1">
    <source>
        <dbReference type="SAM" id="MobiDB-lite"/>
    </source>
</evidence>
<feature type="region of interest" description="Disordered" evidence="1">
    <location>
        <begin position="264"/>
        <end position="351"/>
    </location>
</feature>
<keyword evidence="4" id="KW-1185">Reference proteome</keyword>
<feature type="compositionally biased region" description="Pro residues" evidence="1">
    <location>
        <begin position="448"/>
        <end position="461"/>
    </location>
</feature>
<sequence>MHQPHQPGSPSESVPTIPSKTILEQVTVQDQAVLITPPPELRRRQDDCQQISQSASQAIQQASQSASQSIQQAAQSASQSIAQASRNASQAAQQASQSASEAIQQAQNSASQSIAAASRSAAYAMSSASSMVSSMQASAASAVGQAYGSMTKAQADASSAQVAASSAVLQAGAAVAAATGSAAAAGSSFLAAAAKATQGAQASVSVIGAAASSSISQASAQVTASQTAAVTATQAALAIVGSIIASALITILIYFCIAKHKKKVRRRSREQRSPGFSTDTKFPISDQVGTTVAGSQSAYQGARNEPGSGSPVSLSQFPNTPGNITSTSRGSFVKSTSVPWNPNKPPKAPTLGSWLKVQDGVSPFGPIQLPTDLKTNSPLGGQLKSPLRSPIPLQPRSPPVFKSSIPARTSNSSLVSQSKPPTAKAISIKNLASSPPMRKPVLNEPKPEPVSQPQPPPPPTQIPQYQYRESKASVWTDDVPDPSPSPPLQTPPKQPNVTSITITPGYNMLIPSPRNPVRTTAEWLESIKNAADPPPSFRISQRDSTSEPKQILKSNFGLPRTPKMGNTLGLPKGPGQHRQVQSLEGELGFVQGLNRFLPGNRSSSISSNRNDG</sequence>
<feature type="compositionally biased region" description="Pro residues" evidence="1">
    <location>
        <begin position="481"/>
        <end position="494"/>
    </location>
</feature>
<evidence type="ECO:0000313" key="3">
    <source>
        <dbReference type="EMBL" id="KAF4632074.1"/>
    </source>
</evidence>
<feature type="compositionally biased region" description="Low complexity" evidence="1">
    <location>
        <begin position="49"/>
        <end position="63"/>
    </location>
</feature>
<keyword evidence="2" id="KW-0472">Membrane</keyword>
<dbReference type="OrthoDB" id="5241722at2759"/>
<dbReference type="Proteomes" id="UP000566819">
    <property type="component" value="Unassembled WGS sequence"/>
</dbReference>
<organism evidence="3 4">
    <name type="scientific">Cudoniella acicularis</name>
    <dbReference type="NCBI Taxonomy" id="354080"/>
    <lineage>
        <taxon>Eukaryota</taxon>
        <taxon>Fungi</taxon>
        <taxon>Dikarya</taxon>
        <taxon>Ascomycota</taxon>
        <taxon>Pezizomycotina</taxon>
        <taxon>Leotiomycetes</taxon>
        <taxon>Helotiales</taxon>
        <taxon>Tricladiaceae</taxon>
        <taxon>Cudoniella</taxon>
    </lineage>
</organism>
<reference evidence="3 4" key="1">
    <citation type="submission" date="2020-03" db="EMBL/GenBank/DDBJ databases">
        <title>Draft Genome Sequence of Cudoniella acicularis.</title>
        <authorList>
            <person name="Buettner E."/>
            <person name="Kellner H."/>
        </authorList>
    </citation>
    <scope>NUCLEOTIDE SEQUENCE [LARGE SCALE GENOMIC DNA]</scope>
    <source>
        <strain evidence="3 4">DSM 108380</strain>
    </source>
</reference>
<dbReference type="AlphaFoldDB" id="A0A8H4RL83"/>
<proteinExistence type="predicted"/>
<dbReference type="EMBL" id="JAAMPI010000381">
    <property type="protein sequence ID" value="KAF4632074.1"/>
    <property type="molecule type" value="Genomic_DNA"/>
</dbReference>